<dbReference type="PANTHER" id="PTHR31558">
    <property type="entry name" value="CW14 PROTEIN"/>
    <property type="match status" value="1"/>
</dbReference>
<accession>A0A803LSY1</accession>
<evidence type="ECO:0000313" key="3">
    <source>
        <dbReference type="Proteomes" id="UP000596660"/>
    </source>
</evidence>
<dbReference type="EnsemblPlants" id="AUR62018325-RA">
    <property type="protein sequence ID" value="AUR62018325-RA:cds"/>
    <property type="gene ID" value="AUR62018325"/>
</dbReference>
<sequence length="588" mass="66799">MGACASKPESCVGGKLKFSKRYRKTRRSRLKKSLSCTSNKLVPIDETTGFNDLPSYINPTFRVSLDESWFDSHPVFEADWDDDFYSIQEDSLSIRSFDHITSPSTFSSPKCQSPGYGCFSAVSSFRLRKEQAEEESLKEGTSFSFYKDHLLQKDFQDQEADHSHVFSGDQQLQDDCAPTEFSFDCNLDFSDQSTGSSENSLDLQLNDLDKPQLKPQNNLFDVKTSLLVVKVCRHRDEHEAVKADDSSGVGNYPAVTNSCLPCLKMSNVSGADRRRSVSPSPPGTRKKAGLKPLKALSFRWRDEYATPTLVSPRAPVKRPIAGSQIPYCPPGKKMSDCWSPIDPNTFKVRGHNFLRDKRKDLAPNHAAFYPFGVDVFRSHRKINHIARFVELPPISSSGKIPPILVVNIQMPLYPASVFNREHDGEGMNIVLYFRLSESFSKDLPRQFQDNVRRLILDETEKVKGFSAETTAPFRERLKILGRLANVEELSLNAAEKRLLNAYNEKPVLSRPQHEFYSGENYFEIDLDVHRFSYICRKGLDSIQNRLSHSVLDFGLTIQGHKPEDLPEHLLCCVRLNEIDYTNYRHLAV</sequence>
<proteinExistence type="predicted"/>
<dbReference type="Pfam" id="PF07059">
    <property type="entry name" value="EDR2_C"/>
    <property type="match status" value="1"/>
</dbReference>
<dbReference type="OrthoDB" id="9970435at2759"/>
<evidence type="ECO:0000259" key="1">
    <source>
        <dbReference type="Pfam" id="PF07059"/>
    </source>
</evidence>
<name>A0A803LSY1_CHEQI</name>
<keyword evidence="3" id="KW-1185">Reference proteome</keyword>
<dbReference type="RefSeq" id="XP_021771115.1">
    <property type="nucleotide sequence ID" value="XM_021915423.1"/>
</dbReference>
<reference evidence="2" key="2">
    <citation type="submission" date="2021-03" db="UniProtKB">
        <authorList>
            <consortium name="EnsemblPlants"/>
        </authorList>
    </citation>
    <scope>IDENTIFICATION</scope>
</reference>
<feature type="domain" description="Protein ENHANCED DISEASE RESISTANCE 2 C-terminal" evidence="1">
    <location>
        <begin position="338"/>
        <end position="579"/>
    </location>
</feature>
<reference evidence="2" key="1">
    <citation type="journal article" date="2017" name="Nature">
        <title>The genome of Chenopodium quinoa.</title>
        <authorList>
            <person name="Jarvis D.E."/>
            <person name="Ho Y.S."/>
            <person name="Lightfoot D.J."/>
            <person name="Schmoeckel S.M."/>
            <person name="Li B."/>
            <person name="Borm T.J.A."/>
            <person name="Ohyanagi H."/>
            <person name="Mineta K."/>
            <person name="Michell C.T."/>
            <person name="Saber N."/>
            <person name="Kharbatia N.M."/>
            <person name="Rupper R.R."/>
            <person name="Sharp A.R."/>
            <person name="Dally N."/>
            <person name="Boughton B.A."/>
            <person name="Woo Y.H."/>
            <person name="Gao G."/>
            <person name="Schijlen E.G.W.M."/>
            <person name="Guo X."/>
            <person name="Momin A.A."/>
            <person name="Negrao S."/>
            <person name="Al-Babili S."/>
            <person name="Gehring C."/>
            <person name="Roessner U."/>
            <person name="Jung C."/>
            <person name="Murphy K."/>
            <person name="Arold S.T."/>
            <person name="Gojobori T."/>
            <person name="van der Linden C.G."/>
            <person name="van Loo E.N."/>
            <person name="Jellen E.N."/>
            <person name="Maughan P.J."/>
            <person name="Tester M."/>
        </authorList>
    </citation>
    <scope>NUCLEOTIDE SEQUENCE [LARGE SCALE GENOMIC DNA]</scope>
    <source>
        <strain evidence="2">cv. PI 614886</strain>
    </source>
</reference>
<protein>
    <recommendedName>
        <fullName evidence="1">Protein ENHANCED DISEASE RESISTANCE 2 C-terminal domain-containing protein</fullName>
    </recommendedName>
</protein>
<dbReference type="Gramene" id="AUR62018325-RA">
    <property type="protein sequence ID" value="AUR62018325-RA:cds"/>
    <property type="gene ID" value="AUR62018325"/>
</dbReference>
<dbReference type="AlphaFoldDB" id="A0A803LSY1"/>
<dbReference type="GeneID" id="110735236"/>
<dbReference type="InterPro" id="IPR009769">
    <property type="entry name" value="EDR2_C"/>
</dbReference>
<evidence type="ECO:0000313" key="2">
    <source>
        <dbReference type="EnsemblPlants" id="AUR62018325-RA:cds"/>
    </source>
</evidence>
<gene>
    <name evidence="2" type="primary">LOC110735236</name>
</gene>
<dbReference type="KEGG" id="cqi:110735236"/>
<dbReference type="Proteomes" id="UP000596660">
    <property type="component" value="Unplaced"/>
</dbReference>
<organism evidence="2 3">
    <name type="scientific">Chenopodium quinoa</name>
    <name type="common">Quinoa</name>
    <dbReference type="NCBI Taxonomy" id="63459"/>
    <lineage>
        <taxon>Eukaryota</taxon>
        <taxon>Viridiplantae</taxon>
        <taxon>Streptophyta</taxon>
        <taxon>Embryophyta</taxon>
        <taxon>Tracheophyta</taxon>
        <taxon>Spermatophyta</taxon>
        <taxon>Magnoliopsida</taxon>
        <taxon>eudicotyledons</taxon>
        <taxon>Gunneridae</taxon>
        <taxon>Pentapetalae</taxon>
        <taxon>Caryophyllales</taxon>
        <taxon>Chenopodiaceae</taxon>
        <taxon>Chenopodioideae</taxon>
        <taxon>Atripliceae</taxon>
        <taxon>Chenopodium</taxon>
    </lineage>
</organism>
<dbReference type="PANTHER" id="PTHR31558:SF19">
    <property type="entry name" value="PROTEIN ENHANCED DISEASE RESISTANCE 2 C-TERMINAL DOMAIN-CONTAINING PROTEIN"/>
    <property type="match status" value="1"/>
</dbReference>